<evidence type="ECO:0000313" key="2">
    <source>
        <dbReference type="EMBL" id="GAG94065.1"/>
    </source>
</evidence>
<dbReference type="AlphaFoldDB" id="X1BGD3"/>
<organism evidence="2">
    <name type="scientific">marine sediment metagenome</name>
    <dbReference type="NCBI Taxonomy" id="412755"/>
    <lineage>
        <taxon>unclassified sequences</taxon>
        <taxon>metagenomes</taxon>
        <taxon>ecological metagenomes</taxon>
    </lineage>
</organism>
<name>X1BGD3_9ZZZZ</name>
<evidence type="ECO:0000259" key="1">
    <source>
        <dbReference type="Pfam" id="PF18929"/>
    </source>
</evidence>
<dbReference type="Pfam" id="PF18929">
    <property type="entry name" value="DUF5678"/>
    <property type="match status" value="1"/>
</dbReference>
<sequence>MPLKLIRTKRTSEEDLQRFKADQEDFEWLVRHSREIEEQSKGKYIAVVNKEVFVGDSFEEAEQKAKAKYPERDPYVEFIPLKPRVMVL</sequence>
<gene>
    <name evidence="2" type="ORF">S01H4_36656</name>
</gene>
<dbReference type="EMBL" id="BART01019614">
    <property type="protein sequence ID" value="GAG94065.1"/>
    <property type="molecule type" value="Genomic_DNA"/>
</dbReference>
<dbReference type="InterPro" id="IPR043734">
    <property type="entry name" value="DUF5678"/>
</dbReference>
<feature type="domain" description="DUF5678" evidence="1">
    <location>
        <begin position="37"/>
        <end position="80"/>
    </location>
</feature>
<accession>X1BGD3</accession>
<protein>
    <recommendedName>
        <fullName evidence="1">DUF5678 domain-containing protein</fullName>
    </recommendedName>
</protein>
<proteinExistence type="predicted"/>
<comment type="caution">
    <text evidence="2">The sequence shown here is derived from an EMBL/GenBank/DDBJ whole genome shotgun (WGS) entry which is preliminary data.</text>
</comment>
<reference evidence="2" key="1">
    <citation type="journal article" date="2014" name="Front. Microbiol.">
        <title>High frequency of phylogenetically diverse reductive dehalogenase-homologous genes in deep subseafloor sedimentary metagenomes.</title>
        <authorList>
            <person name="Kawai M."/>
            <person name="Futagami T."/>
            <person name="Toyoda A."/>
            <person name="Takaki Y."/>
            <person name="Nishi S."/>
            <person name="Hori S."/>
            <person name="Arai W."/>
            <person name="Tsubouchi T."/>
            <person name="Morono Y."/>
            <person name="Uchiyama I."/>
            <person name="Ito T."/>
            <person name="Fujiyama A."/>
            <person name="Inagaki F."/>
            <person name="Takami H."/>
        </authorList>
    </citation>
    <scope>NUCLEOTIDE SEQUENCE</scope>
    <source>
        <strain evidence="2">Expedition CK06-06</strain>
    </source>
</reference>